<evidence type="ECO:0000256" key="1">
    <source>
        <dbReference type="ARBA" id="ARBA00022737"/>
    </source>
</evidence>
<dbReference type="Pfam" id="PF01535">
    <property type="entry name" value="PPR"/>
    <property type="match status" value="4"/>
</dbReference>
<feature type="repeat" description="PPR" evidence="2">
    <location>
        <begin position="482"/>
        <end position="516"/>
    </location>
</feature>
<feature type="repeat" description="PPR" evidence="2">
    <location>
        <begin position="176"/>
        <end position="210"/>
    </location>
</feature>
<dbReference type="SUPFAM" id="SSF81901">
    <property type="entry name" value="HCP-like"/>
    <property type="match status" value="1"/>
</dbReference>
<accession>A0A8T2QM84</accession>
<evidence type="ECO:0000313" key="4">
    <source>
        <dbReference type="Proteomes" id="UP000825935"/>
    </source>
</evidence>
<protein>
    <recommendedName>
        <fullName evidence="5">Pentatricopeptide repeat-containing protein</fullName>
    </recommendedName>
</protein>
<dbReference type="InterPro" id="IPR002885">
    <property type="entry name" value="PPR_rpt"/>
</dbReference>
<dbReference type="PANTHER" id="PTHR47926:SF533">
    <property type="entry name" value="DYW DOMAIN-CONTAINING PROTEIN"/>
    <property type="match status" value="1"/>
</dbReference>
<dbReference type="InterPro" id="IPR011990">
    <property type="entry name" value="TPR-like_helical_dom_sf"/>
</dbReference>
<reference evidence="3" key="1">
    <citation type="submission" date="2021-08" db="EMBL/GenBank/DDBJ databases">
        <title>WGS assembly of Ceratopteris richardii.</title>
        <authorList>
            <person name="Marchant D.B."/>
            <person name="Chen G."/>
            <person name="Jenkins J."/>
            <person name="Shu S."/>
            <person name="Leebens-Mack J."/>
            <person name="Grimwood J."/>
            <person name="Schmutz J."/>
            <person name="Soltis P."/>
            <person name="Soltis D."/>
            <person name="Chen Z.-H."/>
        </authorList>
    </citation>
    <scope>NUCLEOTIDE SEQUENCE</scope>
    <source>
        <strain evidence="3">Whitten #5841</strain>
        <tissue evidence="3">Leaf</tissue>
    </source>
</reference>
<dbReference type="FunFam" id="1.25.40.10:FF:000158">
    <property type="entry name" value="pentatricopeptide repeat-containing protein At2g33680"/>
    <property type="match status" value="1"/>
</dbReference>
<keyword evidence="1" id="KW-0677">Repeat</keyword>
<sequence length="814" mass="90460">MEKNIDEAAQYVASLKVCAREKDLSTGSILHHKISKSGLLGKNLFLGSALVNMFVKCGELKKAQHVFDEFVDKNVVLWNSLLSGYALHGHNKEALACFEQMQRVSCLPNTVTYICILKACSSMRDLKKGQKIHSQIVNEGFLEKDTLMYSVLMDMYSKCKALDEVQELFNKIPVQSTDSWTALICAYVQCQCYEEALSSFEQMQQGGFSPNIATLTSIFKACGLLGCLEKGIEIHLHLVRIQWLEESIVASNALIDMYAKCGALSKAEEVFVKLPAPNLITWTELIAGCVNYGYGYDALIYSERLQLCGFSPDSVTYACILKACGNTEALERGKRIHARLVKDHALEEDPIIASSLINMYANCGALKNAQGVFGKLTTLDVVTWNVLIKGYVENGHHDLSFSCFKQMKEKGPLPNGTTVVCLLESCGVTGDLDKAEEVYAQVIRQNLLENDLLVGNSVVNVYVQCGDLQRAQEVFLALPAWNIISWNVLIAGYAEHGYSKISLYYYEQMKLAGFSPNTITIACTLKACGNILALDNGENIHAQVAKQVCIQSDDDMVINALVDMYARCGAHKRALQLHYQKPFQDATPWNAMISGCILHGQEEEAFNYFEQMQVQGYTPDEITFACILKACGSRGSVFKGQEIHSQVIQKGVSKLSMVVGTALVVMYSKCGMLMESQYLFDRLPIQDVVSWTALMTGYAAMGKDDTVLKIFDDMLLDGIHPNPVTFTAVLQVCRRRGLVQTAEYYFEIMRTSYQLDPDLEHYICMVDLYSASGHLDKAIALVRKVSDPTLCHTLLDACKKQGAAKIGSWSFQQM</sequence>
<dbReference type="PANTHER" id="PTHR47926">
    <property type="entry name" value="PENTATRICOPEPTIDE REPEAT-CONTAINING PROTEIN"/>
    <property type="match status" value="1"/>
</dbReference>
<dbReference type="EMBL" id="CM035439">
    <property type="protein sequence ID" value="KAH7284768.1"/>
    <property type="molecule type" value="Genomic_DNA"/>
</dbReference>
<feature type="repeat" description="PPR" evidence="2">
    <location>
        <begin position="585"/>
        <end position="619"/>
    </location>
</feature>
<name>A0A8T2QM84_CERRI</name>
<dbReference type="PROSITE" id="PS51375">
    <property type="entry name" value="PPR"/>
    <property type="match status" value="6"/>
</dbReference>
<dbReference type="GO" id="GO:0003723">
    <property type="term" value="F:RNA binding"/>
    <property type="evidence" value="ECO:0007669"/>
    <property type="project" value="InterPro"/>
</dbReference>
<dbReference type="Pfam" id="PF13812">
    <property type="entry name" value="PPR_3"/>
    <property type="match status" value="1"/>
</dbReference>
<dbReference type="Gene3D" id="1.25.40.10">
    <property type="entry name" value="Tetratricopeptide repeat domain"/>
    <property type="match status" value="6"/>
</dbReference>
<dbReference type="Pfam" id="PF13041">
    <property type="entry name" value="PPR_2"/>
    <property type="match status" value="5"/>
</dbReference>
<feature type="repeat" description="PPR" evidence="2">
    <location>
        <begin position="687"/>
        <end position="721"/>
    </location>
</feature>
<organism evidence="3 4">
    <name type="scientific">Ceratopteris richardii</name>
    <name type="common">Triangle waterfern</name>
    <dbReference type="NCBI Taxonomy" id="49495"/>
    <lineage>
        <taxon>Eukaryota</taxon>
        <taxon>Viridiplantae</taxon>
        <taxon>Streptophyta</taxon>
        <taxon>Embryophyta</taxon>
        <taxon>Tracheophyta</taxon>
        <taxon>Polypodiopsida</taxon>
        <taxon>Polypodiidae</taxon>
        <taxon>Polypodiales</taxon>
        <taxon>Pteridineae</taxon>
        <taxon>Pteridaceae</taxon>
        <taxon>Parkerioideae</taxon>
        <taxon>Ceratopteris</taxon>
    </lineage>
</organism>
<dbReference type="Proteomes" id="UP000825935">
    <property type="component" value="Chromosome 34"/>
</dbReference>
<comment type="caution">
    <text evidence="3">The sequence shown here is derived from an EMBL/GenBank/DDBJ whole genome shotgun (WGS) entry which is preliminary data.</text>
</comment>
<keyword evidence="4" id="KW-1185">Reference proteome</keyword>
<evidence type="ECO:0000256" key="2">
    <source>
        <dbReference type="PROSITE-ProRule" id="PRU00708"/>
    </source>
</evidence>
<dbReference type="GO" id="GO:0009451">
    <property type="term" value="P:RNA modification"/>
    <property type="evidence" value="ECO:0007669"/>
    <property type="project" value="InterPro"/>
</dbReference>
<dbReference type="NCBIfam" id="TIGR00756">
    <property type="entry name" value="PPR"/>
    <property type="match status" value="6"/>
</dbReference>
<evidence type="ECO:0008006" key="5">
    <source>
        <dbReference type="Google" id="ProtNLM"/>
    </source>
</evidence>
<feature type="repeat" description="PPR" evidence="2">
    <location>
        <begin position="74"/>
        <end position="108"/>
    </location>
</feature>
<dbReference type="InterPro" id="IPR046960">
    <property type="entry name" value="PPR_At4g14850-like_plant"/>
</dbReference>
<dbReference type="OrthoDB" id="10361751at2759"/>
<evidence type="ECO:0000313" key="3">
    <source>
        <dbReference type="EMBL" id="KAH7284768.1"/>
    </source>
</evidence>
<dbReference type="GO" id="GO:0048731">
    <property type="term" value="P:system development"/>
    <property type="evidence" value="ECO:0007669"/>
    <property type="project" value="UniProtKB-ARBA"/>
</dbReference>
<feature type="repeat" description="PPR" evidence="2">
    <location>
        <begin position="380"/>
        <end position="414"/>
    </location>
</feature>
<proteinExistence type="predicted"/>
<dbReference type="FunFam" id="1.25.40.10:FF:000031">
    <property type="entry name" value="Pentatricopeptide repeat-containing protein mitochondrial"/>
    <property type="match status" value="1"/>
</dbReference>
<gene>
    <name evidence="3" type="ORF">KP509_34G069900</name>
</gene>
<dbReference type="AlphaFoldDB" id="A0A8T2QM84"/>